<dbReference type="PANTHER" id="PTHR35372:SF2">
    <property type="entry name" value="SF3 HELICASE DOMAIN-CONTAINING PROTEIN"/>
    <property type="match status" value="1"/>
</dbReference>
<evidence type="ECO:0000256" key="3">
    <source>
        <dbReference type="ARBA" id="ARBA00022806"/>
    </source>
</evidence>
<dbReference type="RefSeq" id="WP_055151794.1">
    <property type="nucleotide sequence ID" value="NZ_CYZU01000008.1"/>
</dbReference>
<keyword evidence="3" id="KW-0347">Helicase</keyword>
<dbReference type="Pfam" id="PF03288">
    <property type="entry name" value="Pox_D5"/>
    <property type="match status" value="1"/>
</dbReference>
<evidence type="ECO:0000256" key="2">
    <source>
        <dbReference type="ARBA" id="ARBA00022801"/>
    </source>
</evidence>
<dbReference type="STRING" id="39482.ERS852491_01128"/>
<dbReference type="NCBIfam" id="TIGR01613">
    <property type="entry name" value="primase_Cterm"/>
    <property type="match status" value="1"/>
</dbReference>
<evidence type="ECO:0000256" key="4">
    <source>
        <dbReference type="ARBA" id="ARBA00022840"/>
    </source>
</evidence>
<name>A0A174BTY0_9FIRM</name>
<reference evidence="6 7" key="1">
    <citation type="submission" date="2015-09" db="EMBL/GenBank/DDBJ databases">
        <authorList>
            <consortium name="Pathogen Informatics"/>
        </authorList>
    </citation>
    <scope>NUCLEOTIDE SEQUENCE [LARGE SCALE GENOMIC DNA]</scope>
    <source>
        <strain evidence="6 7">2789STDY5834876</strain>
    </source>
</reference>
<evidence type="ECO:0000259" key="5">
    <source>
        <dbReference type="PROSITE" id="PS51206"/>
    </source>
</evidence>
<proteinExistence type="predicted"/>
<dbReference type="AlphaFoldDB" id="A0A174BTY0"/>
<protein>
    <submittedName>
        <fullName evidence="6">Uncharacterized conserved protein</fullName>
    </submittedName>
</protein>
<dbReference type="GO" id="GO:0016787">
    <property type="term" value="F:hydrolase activity"/>
    <property type="evidence" value="ECO:0007669"/>
    <property type="project" value="UniProtKB-KW"/>
</dbReference>
<gene>
    <name evidence="6" type="ORF">ERS852491_01128</name>
</gene>
<dbReference type="Pfam" id="PF08706">
    <property type="entry name" value="D5_N"/>
    <property type="match status" value="1"/>
</dbReference>
<dbReference type="OrthoDB" id="9763644at2"/>
<keyword evidence="2" id="KW-0378">Hydrolase</keyword>
<dbReference type="PANTHER" id="PTHR35372">
    <property type="entry name" value="ATP BINDING PROTEIN-RELATED"/>
    <property type="match status" value="1"/>
</dbReference>
<accession>A0A174BTY0</accession>
<evidence type="ECO:0000313" key="7">
    <source>
        <dbReference type="Proteomes" id="UP000095544"/>
    </source>
</evidence>
<dbReference type="InterPro" id="IPR027417">
    <property type="entry name" value="P-loop_NTPase"/>
</dbReference>
<dbReference type="GO" id="GO:0005524">
    <property type="term" value="F:ATP binding"/>
    <property type="evidence" value="ECO:0007669"/>
    <property type="project" value="UniProtKB-KW"/>
</dbReference>
<dbReference type="InterPro" id="IPR014015">
    <property type="entry name" value="Helicase_SF3_DNA-vir"/>
</dbReference>
<dbReference type="Proteomes" id="UP000095544">
    <property type="component" value="Unassembled WGS sequence"/>
</dbReference>
<dbReference type="InterPro" id="IPR004968">
    <property type="entry name" value="DNA_primase/NTPase_C"/>
</dbReference>
<dbReference type="PROSITE" id="PS51206">
    <property type="entry name" value="SF3_HELICASE_1"/>
    <property type="match status" value="1"/>
</dbReference>
<sequence>MIGIEELDKLQPSRYPRNDIGASTLFCNIYKENLLYVIERKSFFVYDGKVWRHDIDSLQTHALAKEFATSAANYFNSKEHENEDSAKFYAKYFSYEKRCKLIRDAMSVNPKPFSIFDKQPYLFNCQNCTVNLTTGAANPHDPYDYLTKISNVWYDPEESGEEFQKFISDIMQDNSELIEYLKRALGYSLSAATFQECFFITYGESTRNGKGTLNSTMQNMMGDYAKSASYETFESKKYKSGGGGTSEDIARLAGARYVSVSEPQEGMTLDSALIKMLSGNDTITARNLYEKSFEFVASFKIWINTNHLPNISDDTVFKSGRVQLIPFNRHFGEDEQDKGLKARLTKRENISGAFNWCMEGFQLMATEGGLKVPEVIRQEIEAYRAKSDRIGMFLEDCYKKAFDPMHREKMSEVYKIYKWWLADNGYKGQLSKKKFKQELEKKTGVESYGGQDVMIGFERSDIVPDTMFY</sequence>
<keyword evidence="1" id="KW-0547">Nucleotide-binding</keyword>
<dbReference type="InterPro" id="IPR014818">
    <property type="entry name" value="Phage/plasmid_primase_P4_C"/>
</dbReference>
<organism evidence="6 7">
    <name type="scientific">Faecalicatena contorta</name>
    <dbReference type="NCBI Taxonomy" id="39482"/>
    <lineage>
        <taxon>Bacteria</taxon>
        <taxon>Bacillati</taxon>
        <taxon>Bacillota</taxon>
        <taxon>Clostridia</taxon>
        <taxon>Lachnospirales</taxon>
        <taxon>Lachnospiraceae</taxon>
        <taxon>Faecalicatena</taxon>
    </lineage>
</organism>
<keyword evidence="4" id="KW-0067">ATP-binding</keyword>
<feature type="domain" description="SF3 helicase" evidence="5">
    <location>
        <begin position="176"/>
        <end position="340"/>
    </location>
</feature>
<dbReference type="EMBL" id="CYZU01000008">
    <property type="protein sequence ID" value="CUO04571.1"/>
    <property type="molecule type" value="Genomic_DNA"/>
</dbReference>
<evidence type="ECO:0000256" key="1">
    <source>
        <dbReference type="ARBA" id="ARBA00022741"/>
    </source>
</evidence>
<dbReference type="GO" id="GO:0004386">
    <property type="term" value="F:helicase activity"/>
    <property type="evidence" value="ECO:0007669"/>
    <property type="project" value="UniProtKB-KW"/>
</dbReference>
<dbReference type="InterPro" id="IPR006500">
    <property type="entry name" value="Helicase_put_C_phage/plasmid"/>
</dbReference>
<dbReference type="Gene3D" id="3.40.50.300">
    <property type="entry name" value="P-loop containing nucleotide triphosphate hydrolases"/>
    <property type="match status" value="1"/>
</dbReference>
<evidence type="ECO:0000313" key="6">
    <source>
        <dbReference type="EMBL" id="CUO04571.1"/>
    </source>
</evidence>
<dbReference type="InterPro" id="IPR051620">
    <property type="entry name" value="ORF904-like_C"/>
</dbReference>
<dbReference type="SMART" id="SM00885">
    <property type="entry name" value="D5_N"/>
    <property type="match status" value="1"/>
</dbReference>